<evidence type="ECO:0000313" key="5">
    <source>
        <dbReference type="Proteomes" id="UP000507222"/>
    </source>
</evidence>
<sequence>MENPMRRPSTRQCFGSTTTTPRPLPATSCLLPAPLAILSTFWTFCHEFFYKGMACSRKKKNKDFRSRQYQFQLTQNARKKNRTTCPLPPPSPRQIRQIKVEKAKKKASALLKRRKTIATANKAADRYHGDPDYWFLHDRVSDLMAECLKHDIQQFNQHLQQRREREREQGQDQDPNEKKMQTLEFNVTSVASCFEFVLPPADQLLYESIARKVFPPGESDSESEFLNPMSLWRRRLRKEILVPLRQALAPANQTGANKWGYDPCYEREPSDVAASAVHKYMVALQKATAAAEDKPVSLSESMIEAGAVLPHTIVRYAVNYNARYERAAELQWKRMVEDVYKKQGRLNNCLAVCDVRASEAEALGLFVSQLSEGPWEGKVVSYSENPQLHLVRGEDLKSKFSFMQSLVECQGRGVPRCT</sequence>
<dbReference type="PANTHER" id="PTHR31373:SF17">
    <property type="entry name" value="OS06G0652100 PROTEIN"/>
    <property type="match status" value="1"/>
</dbReference>
<feature type="region of interest" description="Disordered" evidence="1">
    <location>
        <begin position="1"/>
        <end position="20"/>
    </location>
</feature>
<dbReference type="InterPro" id="IPR011205">
    <property type="entry name" value="UCP015417_vWA"/>
</dbReference>
<feature type="compositionally biased region" description="Polar residues" evidence="1">
    <location>
        <begin position="10"/>
        <end position="20"/>
    </location>
</feature>
<dbReference type="Proteomes" id="UP000507222">
    <property type="component" value="Unassembled WGS sequence"/>
</dbReference>
<feature type="domain" description="DUF2828" evidence="2">
    <location>
        <begin position="66"/>
        <end position="345"/>
    </location>
</feature>
<protein>
    <submittedName>
        <fullName evidence="4">Uncharacterized protein</fullName>
    </submittedName>
</protein>
<dbReference type="InterPro" id="IPR056690">
    <property type="entry name" value="DUF7788"/>
</dbReference>
<reference evidence="4 5" key="1">
    <citation type="submission" date="2020-05" db="EMBL/GenBank/DDBJ databases">
        <authorList>
            <person name="Campoy J."/>
            <person name="Schneeberger K."/>
            <person name="Spophaly S."/>
        </authorList>
    </citation>
    <scope>NUCLEOTIDE SEQUENCE [LARGE SCALE GENOMIC DNA]</scope>
    <source>
        <strain evidence="4">PruArmRojPasFocal</strain>
    </source>
</reference>
<organism evidence="4 5">
    <name type="scientific">Prunus armeniaca</name>
    <name type="common">Apricot</name>
    <name type="synonym">Armeniaca vulgaris</name>
    <dbReference type="NCBI Taxonomy" id="36596"/>
    <lineage>
        <taxon>Eukaryota</taxon>
        <taxon>Viridiplantae</taxon>
        <taxon>Streptophyta</taxon>
        <taxon>Embryophyta</taxon>
        <taxon>Tracheophyta</taxon>
        <taxon>Spermatophyta</taxon>
        <taxon>Magnoliopsida</taxon>
        <taxon>eudicotyledons</taxon>
        <taxon>Gunneridae</taxon>
        <taxon>Pentapetalae</taxon>
        <taxon>rosids</taxon>
        <taxon>fabids</taxon>
        <taxon>Rosales</taxon>
        <taxon>Rosaceae</taxon>
        <taxon>Amygdaloideae</taxon>
        <taxon>Amygdaleae</taxon>
        <taxon>Prunus</taxon>
    </lineage>
</organism>
<dbReference type="EMBL" id="CAEKDK010000004">
    <property type="protein sequence ID" value="CAB4276842.1"/>
    <property type="molecule type" value="Genomic_DNA"/>
</dbReference>
<name>A0A6J5ULK8_PRUAR</name>
<dbReference type="Pfam" id="PF11443">
    <property type="entry name" value="DUF2828"/>
    <property type="match status" value="1"/>
</dbReference>
<dbReference type="AlphaFoldDB" id="A0A6J5ULK8"/>
<evidence type="ECO:0000313" key="4">
    <source>
        <dbReference type="EMBL" id="CAB4276842.1"/>
    </source>
</evidence>
<evidence type="ECO:0000256" key="1">
    <source>
        <dbReference type="SAM" id="MobiDB-lite"/>
    </source>
</evidence>
<evidence type="ECO:0000259" key="2">
    <source>
        <dbReference type="Pfam" id="PF11443"/>
    </source>
</evidence>
<dbReference type="InterPro" id="IPR058580">
    <property type="entry name" value="DUF2828"/>
</dbReference>
<accession>A0A6J5ULK8</accession>
<dbReference type="Pfam" id="PF25043">
    <property type="entry name" value="DUF7788"/>
    <property type="match status" value="1"/>
</dbReference>
<dbReference type="PANTHER" id="PTHR31373">
    <property type="entry name" value="OS06G0652100 PROTEIN"/>
    <property type="match status" value="1"/>
</dbReference>
<evidence type="ECO:0000259" key="3">
    <source>
        <dbReference type="Pfam" id="PF25043"/>
    </source>
</evidence>
<feature type="domain" description="DUF7788" evidence="3">
    <location>
        <begin position="348"/>
        <end position="405"/>
    </location>
</feature>
<gene>
    <name evidence="4" type="ORF">CURHAP_LOCUS26145</name>
</gene>
<feature type="region of interest" description="Disordered" evidence="1">
    <location>
        <begin position="158"/>
        <end position="178"/>
    </location>
</feature>
<feature type="compositionally biased region" description="Basic and acidic residues" evidence="1">
    <location>
        <begin position="161"/>
        <end position="178"/>
    </location>
</feature>
<proteinExistence type="predicted"/>